<dbReference type="GO" id="GO:0008270">
    <property type="term" value="F:zinc ion binding"/>
    <property type="evidence" value="ECO:0007669"/>
    <property type="project" value="UniProtKB-KW"/>
</dbReference>
<dbReference type="SMART" id="SM00614">
    <property type="entry name" value="ZnF_BED"/>
    <property type="match status" value="1"/>
</dbReference>
<keyword evidence="4" id="KW-0805">Transcription regulation</keyword>
<dbReference type="AlphaFoldDB" id="A0AAD8HNI7"/>
<gene>
    <name evidence="8" type="ORF">POM88_036627</name>
</gene>
<dbReference type="InterPro" id="IPR003656">
    <property type="entry name" value="Znf_BED"/>
</dbReference>
<proteinExistence type="predicted"/>
<reference evidence="8" key="2">
    <citation type="submission" date="2023-05" db="EMBL/GenBank/DDBJ databases">
        <authorList>
            <person name="Schelkunov M.I."/>
        </authorList>
    </citation>
    <scope>NUCLEOTIDE SEQUENCE</scope>
    <source>
        <strain evidence="8">Hsosn_3</strain>
        <tissue evidence="8">Leaf</tissue>
    </source>
</reference>
<keyword evidence="1" id="KW-0479">Metal-binding</keyword>
<dbReference type="PANTHER" id="PTHR46481">
    <property type="entry name" value="ZINC FINGER BED DOMAIN-CONTAINING PROTEIN 4"/>
    <property type="match status" value="1"/>
</dbReference>
<evidence type="ECO:0000259" key="7">
    <source>
        <dbReference type="PROSITE" id="PS50808"/>
    </source>
</evidence>
<evidence type="ECO:0000256" key="5">
    <source>
        <dbReference type="ARBA" id="ARBA00023163"/>
    </source>
</evidence>
<evidence type="ECO:0000313" key="8">
    <source>
        <dbReference type="EMBL" id="KAK1370535.1"/>
    </source>
</evidence>
<dbReference type="SUPFAM" id="SSF57667">
    <property type="entry name" value="beta-beta-alpha zinc fingers"/>
    <property type="match status" value="1"/>
</dbReference>
<keyword evidence="5" id="KW-0804">Transcription</keyword>
<dbReference type="GO" id="GO:0003677">
    <property type="term" value="F:DNA binding"/>
    <property type="evidence" value="ECO:0007669"/>
    <property type="project" value="InterPro"/>
</dbReference>
<feature type="domain" description="BED-type" evidence="7">
    <location>
        <begin position="44"/>
        <end position="102"/>
    </location>
</feature>
<dbReference type="PANTHER" id="PTHR46481:SF8">
    <property type="entry name" value="ZINC FINGER BED DOMAIN-CONTAINING PROTEIN RICESLEEPER 1-LIKE"/>
    <property type="match status" value="1"/>
</dbReference>
<evidence type="ECO:0000256" key="2">
    <source>
        <dbReference type="ARBA" id="ARBA00022771"/>
    </source>
</evidence>
<name>A0AAD8HNI7_9APIA</name>
<protein>
    <recommendedName>
        <fullName evidence="7">BED-type domain-containing protein</fullName>
    </recommendedName>
</protein>
<keyword evidence="3" id="KW-0862">Zinc</keyword>
<evidence type="ECO:0000256" key="3">
    <source>
        <dbReference type="ARBA" id="ARBA00022833"/>
    </source>
</evidence>
<dbReference type="SUPFAM" id="SSF140996">
    <property type="entry name" value="Hermes dimerisation domain"/>
    <property type="match status" value="1"/>
</dbReference>
<dbReference type="InterPro" id="IPR036236">
    <property type="entry name" value="Znf_C2H2_sf"/>
</dbReference>
<accession>A0AAD8HNI7</accession>
<evidence type="ECO:0000256" key="6">
    <source>
        <dbReference type="PROSITE-ProRule" id="PRU00027"/>
    </source>
</evidence>
<comment type="caution">
    <text evidence="8">The sequence shown here is derived from an EMBL/GenBank/DDBJ whole genome shotgun (WGS) entry which is preliminary data.</text>
</comment>
<evidence type="ECO:0000256" key="1">
    <source>
        <dbReference type="ARBA" id="ARBA00022723"/>
    </source>
</evidence>
<reference evidence="8" key="1">
    <citation type="submission" date="2023-02" db="EMBL/GenBank/DDBJ databases">
        <title>Genome of toxic invasive species Heracleum sosnowskyi carries increased number of genes despite the absence of recent whole-genome duplications.</title>
        <authorList>
            <person name="Schelkunov M."/>
            <person name="Shtratnikova V."/>
            <person name="Makarenko M."/>
            <person name="Klepikova A."/>
            <person name="Omelchenko D."/>
            <person name="Novikova G."/>
            <person name="Obukhova E."/>
            <person name="Bogdanov V."/>
            <person name="Penin A."/>
            <person name="Logacheva M."/>
        </authorList>
    </citation>
    <scope>NUCLEOTIDE SEQUENCE</scope>
    <source>
        <strain evidence="8">Hsosn_3</strain>
        <tissue evidence="8">Leaf</tissue>
    </source>
</reference>
<dbReference type="PROSITE" id="PS50808">
    <property type="entry name" value="ZF_BED"/>
    <property type="match status" value="1"/>
</dbReference>
<keyword evidence="2 6" id="KW-0863">Zinc-finger</keyword>
<organism evidence="8 9">
    <name type="scientific">Heracleum sosnowskyi</name>
    <dbReference type="NCBI Taxonomy" id="360622"/>
    <lineage>
        <taxon>Eukaryota</taxon>
        <taxon>Viridiplantae</taxon>
        <taxon>Streptophyta</taxon>
        <taxon>Embryophyta</taxon>
        <taxon>Tracheophyta</taxon>
        <taxon>Spermatophyta</taxon>
        <taxon>Magnoliopsida</taxon>
        <taxon>eudicotyledons</taxon>
        <taxon>Gunneridae</taxon>
        <taxon>Pentapetalae</taxon>
        <taxon>asterids</taxon>
        <taxon>campanulids</taxon>
        <taxon>Apiales</taxon>
        <taxon>Apiaceae</taxon>
        <taxon>Apioideae</taxon>
        <taxon>apioid superclade</taxon>
        <taxon>Tordylieae</taxon>
        <taxon>Tordyliinae</taxon>
        <taxon>Heracleum</taxon>
    </lineage>
</organism>
<dbReference type="InterPro" id="IPR052035">
    <property type="entry name" value="ZnF_BED_domain_contain"/>
</dbReference>
<dbReference type="Pfam" id="PF02892">
    <property type="entry name" value="zf-BED"/>
    <property type="match status" value="1"/>
</dbReference>
<evidence type="ECO:0000256" key="4">
    <source>
        <dbReference type="ARBA" id="ARBA00023015"/>
    </source>
</evidence>
<dbReference type="Proteomes" id="UP001237642">
    <property type="component" value="Unassembled WGS sequence"/>
</dbReference>
<evidence type="ECO:0000313" key="9">
    <source>
        <dbReference type="Proteomes" id="UP001237642"/>
    </source>
</evidence>
<dbReference type="EMBL" id="JAUIZM010000008">
    <property type="protein sequence ID" value="KAK1370535.1"/>
    <property type="molecule type" value="Genomic_DNA"/>
</dbReference>
<keyword evidence="9" id="KW-1185">Reference proteome</keyword>
<sequence length="203" mass="23534">MYGNETAQQEAVEQKAVEIEVVEDEELIGVEFDKQEEKYDKKGKRSSKAWEYFDELKGCAVGFEKSKCKFCGVIIGCNTNRNGTSAMMNHLKMVCAESPLRTNFDKLHKTLKFEKLSKDDKFQTLQPHTFDQEKLRKKLALMCIKDNQPFRIVEHVVFRELMNEAEPKFKMPSRWTVARDCLKIYSDENKVYIIAFGVNAPAD</sequence>